<accession>A0A3Q8WUD1</accession>
<dbReference type="EMBL" id="CP034438">
    <property type="protein sequence ID" value="AZN30544.1"/>
    <property type="molecule type" value="Genomic_DNA"/>
</dbReference>
<keyword evidence="5" id="KW-1185">Reference proteome</keyword>
<reference evidence="4 5" key="1">
    <citation type="submission" date="2018-12" db="EMBL/GenBank/DDBJ databases">
        <title>Complete genome sequence of Flaviflexus salsibiostraticola KCTC 33148.</title>
        <authorList>
            <person name="Bae J.-W."/>
        </authorList>
    </citation>
    <scope>NUCLEOTIDE SEQUENCE [LARGE SCALE GENOMIC DNA]</scope>
    <source>
        <strain evidence="4 5">KCTC 33148</strain>
    </source>
</reference>
<dbReference type="InterPro" id="IPR006015">
    <property type="entry name" value="Universal_stress_UspA"/>
</dbReference>
<feature type="region of interest" description="Disordered" evidence="2">
    <location>
        <begin position="290"/>
        <end position="310"/>
    </location>
</feature>
<name>A0A3Q8WUD1_9ACTO</name>
<feature type="domain" description="UspA" evidence="3">
    <location>
        <begin position="151"/>
        <end position="285"/>
    </location>
</feature>
<dbReference type="Gene3D" id="3.40.50.620">
    <property type="entry name" value="HUPs"/>
    <property type="match status" value="2"/>
</dbReference>
<feature type="domain" description="UspA" evidence="3">
    <location>
        <begin position="7"/>
        <end position="140"/>
    </location>
</feature>
<protein>
    <submittedName>
        <fullName evidence="4">Universal stress protein</fullName>
    </submittedName>
</protein>
<dbReference type="KEGG" id="fsl:EJO69_09670"/>
<evidence type="ECO:0000313" key="4">
    <source>
        <dbReference type="EMBL" id="AZN30544.1"/>
    </source>
</evidence>
<comment type="similarity">
    <text evidence="1">Belongs to the universal stress protein A family.</text>
</comment>
<dbReference type="CDD" id="cd00293">
    <property type="entry name" value="USP-like"/>
    <property type="match status" value="2"/>
</dbReference>
<evidence type="ECO:0000259" key="3">
    <source>
        <dbReference type="Pfam" id="PF00582"/>
    </source>
</evidence>
<evidence type="ECO:0000256" key="1">
    <source>
        <dbReference type="ARBA" id="ARBA00008791"/>
    </source>
</evidence>
<dbReference type="SUPFAM" id="SSF52402">
    <property type="entry name" value="Adenine nucleotide alpha hydrolases-like"/>
    <property type="match status" value="2"/>
</dbReference>
<organism evidence="4 5">
    <name type="scientific">Flaviflexus salsibiostraticola</name>
    <dbReference type="NCBI Taxonomy" id="1282737"/>
    <lineage>
        <taxon>Bacteria</taxon>
        <taxon>Bacillati</taxon>
        <taxon>Actinomycetota</taxon>
        <taxon>Actinomycetes</taxon>
        <taxon>Actinomycetales</taxon>
        <taxon>Actinomycetaceae</taxon>
        <taxon>Flaviflexus</taxon>
    </lineage>
</organism>
<dbReference type="InterPro" id="IPR006016">
    <property type="entry name" value="UspA"/>
</dbReference>
<dbReference type="InterPro" id="IPR014729">
    <property type="entry name" value="Rossmann-like_a/b/a_fold"/>
</dbReference>
<dbReference type="PANTHER" id="PTHR46268:SF6">
    <property type="entry name" value="UNIVERSAL STRESS PROTEIN UP12"/>
    <property type="match status" value="1"/>
</dbReference>
<sequence length="310" mass="32720">MTHDNVVAVGIDGSERSDIALTWAIEQAKRRQARLHIVTSYELPTYTAHTFEGAGSSIDSRLFEAADEFLDIAVKRAEGAGVETSSSLETGDPAAVLVELSKKVATVVVGSRGRGSFADRLLGTVSSAVPAHAYCPTVVVTEQSAGSCLPIRHIVVGVDGSEAANIALERAIWEAERWQAKLTAVAAVNMGSIAWMPGAGYSVDVLDDVRSGLEVVVEEATRGFDIDVRTHALEGNPAALMAEFSTAVDMLVIGTRGRGGFAGLLLGSTSQAILHHSTCPVMVVPKRIKPGDDIPPTPPSVTDVPWNRPE</sequence>
<evidence type="ECO:0000256" key="2">
    <source>
        <dbReference type="SAM" id="MobiDB-lite"/>
    </source>
</evidence>
<gene>
    <name evidence="4" type="ORF">EJO69_09670</name>
</gene>
<dbReference type="OrthoDB" id="267918at2"/>
<dbReference type="Proteomes" id="UP000270021">
    <property type="component" value="Chromosome"/>
</dbReference>
<evidence type="ECO:0000313" key="5">
    <source>
        <dbReference type="Proteomes" id="UP000270021"/>
    </source>
</evidence>
<dbReference type="PANTHER" id="PTHR46268">
    <property type="entry name" value="STRESS RESPONSE PROTEIN NHAX"/>
    <property type="match status" value="1"/>
</dbReference>
<dbReference type="PRINTS" id="PR01438">
    <property type="entry name" value="UNVRSLSTRESS"/>
</dbReference>
<dbReference type="AlphaFoldDB" id="A0A3Q8WUD1"/>
<dbReference type="Pfam" id="PF00582">
    <property type="entry name" value="Usp"/>
    <property type="match status" value="2"/>
</dbReference>
<proteinExistence type="inferred from homology"/>
<dbReference type="RefSeq" id="WP_126041377.1">
    <property type="nucleotide sequence ID" value="NZ_CP034438.1"/>
</dbReference>